<feature type="compositionally biased region" description="Polar residues" evidence="1">
    <location>
        <begin position="116"/>
        <end position="133"/>
    </location>
</feature>
<dbReference type="OrthoDB" id="3689384at2759"/>
<organism evidence="2 3">
    <name type="scientific">Pyrenophora seminiperda CCB06</name>
    <dbReference type="NCBI Taxonomy" id="1302712"/>
    <lineage>
        <taxon>Eukaryota</taxon>
        <taxon>Fungi</taxon>
        <taxon>Dikarya</taxon>
        <taxon>Ascomycota</taxon>
        <taxon>Pezizomycotina</taxon>
        <taxon>Dothideomycetes</taxon>
        <taxon>Pleosporomycetidae</taxon>
        <taxon>Pleosporales</taxon>
        <taxon>Pleosporineae</taxon>
        <taxon>Pleosporaceae</taxon>
        <taxon>Pyrenophora</taxon>
    </lineage>
</organism>
<feature type="compositionally biased region" description="Basic and acidic residues" evidence="1">
    <location>
        <begin position="357"/>
        <end position="376"/>
    </location>
</feature>
<accession>A0A3M7LV45</accession>
<sequence length="647" mass="74047">MSNQPRYSNQYYRNHRNEDNAVHRASKQIPRGFQHVPFSPEAAPRPKSPDSDYDTPPYRADDSSPSDYDHYRNRPMAKYQPQSPALQYRNRSPDVDSDYIAPPGPPSDDDDYIEQPKSTQGVFSDETANYSNREFSKSRSPDLYSTSRDHNSNRFIDDTPPHKTRTEYRNIKNRVGWDSKPDVIRSRGLKPGKYEDYQEAKEFLERFHEFEAQQAKRRNNPHHARHDYRPKRYRDDRSRITPHYNYSDYQEAKQFLERYQKLEAQRAKRTQLEYRRDEEYSPIRYRGGDSNTSRRHWNNDPSPTRYNSEDYHEAKDFLERYCELNAQHARRYNAAHHRNDNAYPPLRYRDDDEDEDTWPRYRDKDDSDHPPTRYRDASPSPIRYRNADHSPRRIPARQPSPQNNQMPGSFSFEEPNPYPAPSSDTASHHSDSHVSRTASPLLPTAPFPPAPSIPGSDICSVASRHNHGSAYASSDDEQSIQGSDYASFPISRPHSPTRSIASASTSSHARNRRRRIGAYESDDNGIAEGSDYLPSDSDDGDGRINGDGDGGAHTHFSVDDGNGVAEGSDYLPSDDDDAGRRSGRGSRHCSRPASDVGSEDEYDDEGDYMSSDGEDRTGGVRERMRERAQGMSMGMGTGMAMAGAWVS</sequence>
<feature type="compositionally biased region" description="Basic and acidic residues" evidence="1">
    <location>
        <begin position="613"/>
        <end position="628"/>
    </location>
</feature>
<gene>
    <name evidence="2" type="ORF">GMOD_00005166</name>
</gene>
<keyword evidence="3" id="KW-1185">Reference proteome</keyword>
<feature type="compositionally biased region" description="Polar residues" evidence="1">
    <location>
        <begin position="1"/>
        <end position="12"/>
    </location>
</feature>
<feature type="compositionally biased region" description="Basic and acidic residues" evidence="1">
    <location>
        <begin position="59"/>
        <end position="72"/>
    </location>
</feature>
<dbReference type="EMBL" id="KE747806">
    <property type="protein sequence ID" value="RMZ66097.1"/>
    <property type="molecule type" value="Genomic_DNA"/>
</dbReference>
<feature type="compositionally biased region" description="Polar residues" evidence="1">
    <location>
        <begin position="399"/>
        <end position="408"/>
    </location>
</feature>
<dbReference type="AlphaFoldDB" id="A0A3M7LV45"/>
<feature type="region of interest" description="Disordered" evidence="1">
    <location>
        <begin position="1"/>
        <end position="165"/>
    </location>
</feature>
<proteinExistence type="predicted"/>
<feature type="compositionally biased region" description="Basic and acidic residues" evidence="1">
    <location>
        <begin position="147"/>
        <end position="165"/>
    </location>
</feature>
<evidence type="ECO:0000313" key="3">
    <source>
        <dbReference type="Proteomes" id="UP000265663"/>
    </source>
</evidence>
<feature type="compositionally biased region" description="Polar residues" evidence="1">
    <location>
        <begin position="494"/>
        <end position="508"/>
    </location>
</feature>
<feature type="compositionally biased region" description="Basic and acidic residues" evidence="1">
    <location>
        <begin position="540"/>
        <end position="558"/>
    </location>
</feature>
<feature type="compositionally biased region" description="Pro residues" evidence="1">
    <location>
        <begin position="443"/>
        <end position="452"/>
    </location>
</feature>
<reference evidence="2 3" key="1">
    <citation type="journal article" date="2014" name="PLoS ONE">
        <title>De novo Genome Assembly of the Fungal Plant Pathogen Pyrenophora semeniperda.</title>
        <authorList>
            <person name="Soliai M.M."/>
            <person name="Meyer S.E."/>
            <person name="Udall J.A."/>
            <person name="Elzinga D.E."/>
            <person name="Hermansen R.A."/>
            <person name="Bodily P.M."/>
            <person name="Hart A.A."/>
            <person name="Coleman C.E."/>
        </authorList>
    </citation>
    <scope>NUCLEOTIDE SEQUENCE [LARGE SCALE GENOMIC DNA]</scope>
    <source>
        <strain evidence="2 3">CCB06</strain>
        <tissue evidence="2">Mycelium</tissue>
    </source>
</reference>
<feature type="region of interest" description="Disordered" evidence="1">
    <location>
        <begin position="335"/>
        <end position="636"/>
    </location>
</feature>
<feature type="compositionally biased region" description="Acidic residues" evidence="1">
    <location>
        <begin position="597"/>
        <end position="607"/>
    </location>
</feature>
<protein>
    <submittedName>
        <fullName evidence="2">Uncharacterized protein</fullName>
    </submittedName>
</protein>
<feature type="compositionally biased region" description="Basic residues" evidence="1">
    <location>
        <begin position="581"/>
        <end position="590"/>
    </location>
</feature>
<dbReference type="Proteomes" id="UP000265663">
    <property type="component" value="Unassembled WGS sequence"/>
</dbReference>
<evidence type="ECO:0000256" key="1">
    <source>
        <dbReference type="SAM" id="MobiDB-lite"/>
    </source>
</evidence>
<evidence type="ECO:0000313" key="2">
    <source>
        <dbReference type="EMBL" id="RMZ66097.1"/>
    </source>
</evidence>
<feature type="region of interest" description="Disordered" evidence="1">
    <location>
        <begin position="282"/>
        <end position="308"/>
    </location>
</feature>
<name>A0A3M7LV45_9PLEO</name>